<comment type="caution">
    <text evidence="8">The sequence shown here is derived from an EMBL/GenBank/DDBJ whole genome shotgun (WGS) entry which is preliminary data.</text>
</comment>
<dbReference type="Proteomes" id="UP000324159">
    <property type="component" value="Unassembled WGS sequence"/>
</dbReference>
<sequence length="159" mass="17977">MTGGRRQKKGGDAYATALRLLTRRDYSCRGLAERLRQRGFAPDDVAAAIDRCRRLGYLDDRRFAERTARNLVAGGRAWGRRLLLELTWRGIDPELAEQACELACGGCDPEALIRDLAARRYPDIDFLRADAAARRRLVQFFQRRGFALATIFSALEAED</sequence>
<comment type="function">
    <text evidence="5">Modulates RecA activity.</text>
</comment>
<dbReference type="HAMAP" id="MF_01114">
    <property type="entry name" value="RecX"/>
    <property type="match status" value="1"/>
</dbReference>
<dbReference type="InterPro" id="IPR003783">
    <property type="entry name" value="Regulatory_RecX"/>
</dbReference>
<evidence type="ECO:0000313" key="8">
    <source>
        <dbReference type="EMBL" id="TYO97494.1"/>
    </source>
</evidence>
<feature type="domain" description="RecX third three-helical" evidence="6">
    <location>
        <begin position="110"/>
        <end position="155"/>
    </location>
</feature>
<dbReference type="Pfam" id="PF21981">
    <property type="entry name" value="RecX_HTH3"/>
    <property type="match status" value="1"/>
</dbReference>
<dbReference type="Pfam" id="PF21982">
    <property type="entry name" value="RecX_HTH1"/>
    <property type="match status" value="1"/>
</dbReference>
<name>A0A5D3WGD3_9BACT</name>
<dbReference type="PANTHER" id="PTHR33602">
    <property type="entry name" value="REGULATORY PROTEIN RECX FAMILY PROTEIN"/>
    <property type="match status" value="1"/>
</dbReference>
<dbReference type="OrthoDB" id="9813859at2"/>
<dbReference type="InterPro" id="IPR053926">
    <property type="entry name" value="RecX_HTH_1st"/>
</dbReference>
<gene>
    <name evidence="5" type="primary">recX</name>
    <name evidence="8" type="ORF">EDC39_11034</name>
</gene>
<organism evidence="8 9">
    <name type="scientific">Geothermobacter ehrlichii</name>
    <dbReference type="NCBI Taxonomy" id="213224"/>
    <lineage>
        <taxon>Bacteria</taxon>
        <taxon>Pseudomonadati</taxon>
        <taxon>Thermodesulfobacteriota</taxon>
        <taxon>Desulfuromonadia</taxon>
        <taxon>Desulfuromonadales</taxon>
        <taxon>Geothermobacteraceae</taxon>
        <taxon>Geothermobacter</taxon>
    </lineage>
</organism>
<feature type="domain" description="RecX first three-helical" evidence="7">
    <location>
        <begin position="13"/>
        <end position="52"/>
    </location>
</feature>
<evidence type="ECO:0000313" key="9">
    <source>
        <dbReference type="Proteomes" id="UP000324159"/>
    </source>
</evidence>
<dbReference type="InterPro" id="IPR053925">
    <property type="entry name" value="RecX_HTH_3rd"/>
</dbReference>
<dbReference type="Gene3D" id="1.10.10.10">
    <property type="entry name" value="Winged helix-like DNA-binding domain superfamily/Winged helix DNA-binding domain"/>
    <property type="match status" value="3"/>
</dbReference>
<dbReference type="GO" id="GO:0006282">
    <property type="term" value="P:regulation of DNA repair"/>
    <property type="evidence" value="ECO:0007669"/>
    <property type="project" value="UniProtKB-UniRule"/>
</dbReference>
<evidence type="ECO:0000256" key="1">
    <source>
        <dbReference type="ARBA" id="ARBA00004496"/>
    </source>
</evidence>
<dbReference type="GO" id="GO:0005737">
    <property type="term" value="C:cytoplasm"/>
    <property type="evidence" value="ECO:0007669"/>
    <property type="project" value="UniProtKB-SubCell"/>
</dbReference>
<protein>
    <recommendedName>
        <fullName evidence="3 5">Regulatory protein RecX</fullName>
    </recommendedName>
</protein>
<dbReference type="AlphaFoldDB" id="A0A5D3WGD3"/>
<dbReference type="InterPro" id="IPR036388">
    <property type="entry name" value="WH-like_DNA-bd_sf"/>
</dbReference>
<accession>A0A5D3WGD3</accession>
<keyword evidence="9" id="KW-1185">Reference proteome</keyword>
<proteinExistence type="inferred from homology"/>
<evidence type="ECO:0000256" key="5">
    <source>
        <dbReference type="HAMAP-Rule" id="MF_01114"/>
    </source>
</evidence>
<reference evidence="8 9" key="1">
    <citation type="submission" date="2019-07" db="EMBL/GenBank/DDBJ databases">
        <title>Genomic Encyclopedia of Type Strains, Phase IV (KMG-IV): sequencing the most valuable type-strain genomes for metagenomic binning, comparative biology and taxonomic classification.</title>
        <authorList>
            <person name="Goeker M."/>
        </authorList>
    </citation>
    <scope>NUCLEOTIDE SEQUENCE [LARGE SCALE GENOMIC DNA]</scope>
    <source>
        <strain evidence="8 9">SS015</strain>
    </source>
</reference>
<dbReference type="RefSeq" id="WP_148896393.1">
    <property type="nucleotide sequence ID" value="NZ_VNIB01000010.1"/>
</dbReference>
<evidence type="ECO:0000259" key="7">
    <source>
        <dbReference type="Pfam" id="PF21982"/>
    </source>
</evidence>
<comment type="subcellular location">
    <subcellularLocation>
        <location evidence="1 5">Cytoplasm</location>
    </subcellularLocation>
</comment>
<evidence type="ECO:0000256" key="3">
    <source>
        <dbReference type="ARBA" id="ARBA00018111"/>
    </source>
</evidence>
<evidence type="ECO:0000256" key="4">
    <source>
        <dbReference type="ARBA" id="ARBA00022490"/>
    </source>
</evidence>
<evidence type="ECO:0000256" key="2">
    <source>
        <dbReference type="ARBA" id="ARBA00009695"/>
    </source>
</evidence>
<comment type="similarity">
    <text evidence="2 5">Belongs to the RecX family.</text>
</comment>
<dbReference type="EMBL" id="VNIB01000010">
    <property type="protein sequence ID" value="TYO97494.1"/>
    <property type="molecule type" value="Genomic_DNA"/>
</dbReference>
<evidence type="ECO:0000259" key="6">
    <source>
        <dbReference type="Pfam" id="PF21981"/>
    </source>
</evidence>
<keyword evidence="4 5" id="KW-0963">Cytoplasm</keyword>
<dbReference type="PANTHER" id="PTHR33602:SF1">
    <property type="entry name" value="REGULATORY PROTEIN RECX FAMILY PROTEIN"/>
    <property type="match status" value="1"/>
</dbReference>